<reference evidence="2 3" key="2">
    <citation type="submission" date="2016-10" db="EMBL/GenBank/DDBJ databases">
        <title>Genome sequence of Lactobacillus reuteri 121, a source of glucan and fructan exopolysaccharides.</title>
        <authorList>
            <person name="Gangoiti J."/>
            <person name="Lammerts Van Bueren A."/>
            <person name="Dijkhuizen L."/>
        </authorList>
    </citation>
    <scope>NUCLEOTIDE SEQUENCE [LARGE SCALE GENOMIC DNA]</scope>
    <source>
        <strain evidence="2 3">121</strain>
    </source>
</reference>
<dbReference type="AlphaFoldDB" id="A0A0U5JLL3"/>
<dbReference type="InterPro" id="IPR013324">
    <property type="entry name" value="RNA_pol_sigma_r3/r4-like"/>
</dbReference>
<reference evidence="1" key="1">
    <citation type="submission" date="2015-10" db="EMBL/GenBank/DDBJ databases">
        <authorList>
            <person name="Gilbert D.G."/>
        </authorList>
    </citation>
    <scope>NUCLEOTIDE SEQUENCE</scope>
    <source>
        <strain evidence="1">3c6</strain>
    </source>
</reference>
<dbReference type="SUPFAM" id="SSF88659">
    <property type="entry name" value="Sigma3 and sigma4 domains of RNA polymerase sigma factors"/>
    <property type="match status" value="1"/>
</dbReference>
<dbReference type="EMBL" id="MKQH01000014">
    <property type="protein sequence ID" value="OJI09732.1"/>
    <property type="molecule type" value="Genomic_DNA"/>
</dbReference>
<evidence type="ECO:0008006" key="4">
    <source>
        <dbReference type="Google" id="ProtNLM"/>
    </source>
</evidence>
<dbReference type="RefSeq" id="WP_072575039.1">
    <property type="nucleotide sequence ID" value="NZ_CP137611.1"/>
</dbReference>
<evidence type="ECO:0000313" key="3">
    <source>
        <dbReference type="Proteomes" id="UP000184174"/>
    </source>
</evidence>
<protein>
    <recommendedName>
        <fullName evidence="4">DUF1492 domain-containing protein</fullName>
    </recommendedName>
</protein>
<gene>
    <name evidence="2" type="ORF">BJI45_03625</name>
    <name evidence="1" type="ORF">LRLP16767_LR3C6_00080</name>
</gene>
<evidence type="ECO:0000313" key="1">
    <source>
        <dbReference type="EMBL" id="CUR38128.1"/>
    </source>
</evidence>
<organism evidence="1">
    <name type="scientific">Limosilactobacillus reuteri</name>
    <name type="common">Lactobacillus reuteri</name>
    <dbReference type="NCBI Taxonomy" id="1598"/>
    <lineage>
        <taxon>Bacteria</taxon>
        <taxon>Bacillati</taxon>
        <taxon>Bacillota</taxon>
        <taxon>Bacilli</taxon>
        <taxon>Lactobacillales</taxon>
        <taxon>Lactobacillaceae</taxon>
        <taxon>Limosilactobacillus</taxon>
    </lineage>
</organism>
<dbReference type="EMBL" id="LN887312">
    <property type="protein sequence ID" value="CUR38128.1"/>
    <property type="molecule type" value="Genomic_DNA"/>
</dbReference>
<dbReference type="Proteomes" id="UP000184174">
    <property type="component" value="Unassembled WGS sequence"/>
</dbReference>
<proteinExistence type="predicted"/>
<accession>A0A0U5JLL3</accession>
<evidence type="ECO:0000313" key="2">
    <source>
        <dbReference type="EMBL" id="OJI09732.1"/>
    </source>
</evidence>
<name>A0A0U5JLL3_LIMRT</name>
<sequence>MNSDKKIIKAVEQFFSRDVRRDTMLIRSAISISSVRMDVLPGSSNSNDSENKMIAYSEAKQRQALIKSAFKLMDTDEATVLESLYIKGWSTTKTALTLCVSTRSVFRLRKRALLDFAYCYNMGELLDRMTNGKVTA</sequence>